<feature type="domain" description="AMP-dependent synthetase/ligase" evidence="1">
    <location>
        <begin position="26"/>
        <end position="335"/>
    </location>
</feature>
<accession>A0A1B4FZW5</accession>
<dbReference type="InterPro" id="IPR000873">
    <property type="entry name" value="AMP-dep_synth/lig_dom"/>
</dbReference>
<name>A0A1B4FZW5_9BURK</name>
<dbReference type="Proteomes" id="UP000067711">
    <property type="component" value="Chromosome 1"/>
</dbReference>
<reference evidence="2 3" key="1">
    <citation type="submission" date="2015-12" db="EMBL/GenBank/DDBJ databases">
        <title>Diversity of Burkholderia near neighbor genomes.</title>
        <authorList>
            <person name="Sahl J."/>
            <person name="Wagner D."/>
            <person name="Keim P."/>
        </authorList>
    </citation>
    <scope>NUCLEOTIDE SEQUENCE [LARGE SCALE GENOMIC DNA]</scope>
    <source>
        <strain evidence="2 3">BDU8</strain>
    </source>
</reference>
<dbReference type="SUPFAM" id="SSF56801">
    <property type="entry name" value="Acetyl-CoA synthetase-like"/>
    <property type="match status" value="1"/>
</dbReference>
<evidence type="ECO:0000259" key="1">
    <source>
        <dbReference type="Pfam" id="PF00501"/>
    </source>
</evidence>
<dbReference type="PANTHER" id="PTHR43201">
    <property type="entry name" value="ACYL-COA SYNTHETASE"/>
    <property type="match status" value="1"/>
</dbReference>
<sequence>MHIANFDRLIVEASALAGSDASVDDVERLVATLPGATLSSSGVVLIGMPNGKTLLRLFFSLLAAGYTPAMLSPTTPVVRIKQMAEDFGAIAIVKPRLGEELRAQLRIGKIERRAGCEIGFFPQTRESVAGPGEIILTTSGTSSEFSSGCVHAFESLQENARRHAADIGLHAGDVVLVNLPLFYSFALVAQAIAGIECGAKLVISGPPFIAPRYFSELARHRISVSSVTPVLMRDILSHTADTLPPSLRALTIGGDFLPPALAAEFVARFPGKALYLTYGATEAGPRIATCRAHEVDERRLASVGKPMQGTEVCVLGDTPSSREGELLVRSSTLLKRKVGRNARDPLVELDGRVWLRTGDIFEIDDEGYLFFKHRKTDFVILNDEKVNLAAIRQHCRSLPGVLTCKTRPLKQGDAIAGYQLEIVVDDRLVDQAGADDVKAQLLKGLKHYERPAALTVTHVDRAVHEFYK</sequence>
<protein>
    <submittedName>
        <fullName evidence="2">Coronafacic acid synthetase</fullName>
    </submittedName>
</protein>
<dbReference type="GO" id="GO:0006631">
    <property type="term" value="P:fatty acid metabolic process"/>
    <property type="evidence" value="ECO:0007669"/>
    <property type="project" value="TreeGrafter"/>
</dbReference>
<proteinExistence type="predicted"/>
<dbReference type="InterPro" id="IPR042099">
    <property type="entry name" value="ANL_N_sf"/>
</dbReference>
<dbReference type="PANTHER" id="PTHR43201:SF32">
    <property type="entry name" value="2-SUCCINYLBENZOATE--COA LIGASE, CHLOROPLASTIC_PEROXISOMAL"/>
    <property type="match status" value="1"/>
</dbReference>
<dbReference type="Pfam" id="PF00501">
    <property type="entry name" value="AMP-binding"/>
    <property type="match status" value="1"/>
</dbReference>
<dbReference type="RefSeq" id="WP_066493366.1">
    <property type="nucleotide sequence ID" value="NZ_CP013389.1"/>
</dbReference>
<evidence type="ECO:0000313" key="3">
    <source>
        <dbReference type="Proteomes" id="UP000067711"/>
    </source>
</evidence>
<dbReference type="EMBL" id="CP013389">
    <property type="protein sequence ID" value="AOJ09209.1"/>
    <property type="molecule type" value="Genomic_DNA"/>
</dbReference>
<gene>
    <name evidence="2" type="ORF">WS71_17715</name>
</gene>
<dbReference type="GO" id="GO:0031956">
    <property type="term" value="F:medium-chain fatty acid-CoA ligase activity"/>
    <property type="evidence" value="ECO:0007669"/>
    <property type="project" value="TreeGrafter"/>
</dbReference>
<organism evidence="2 3">
    <name type="scientific">Burkholderia mayonis</name>
    <dbReference type="NCBI Taxonomy" id="1385591"/>
    <lineage>
        <taxon>Bacteria</taxon>
        <taxon>Pseudomonadati</taxon>
        <taxon>Pseudomonadota</taxon>
        <taxon>Betaproteobacteria</taxon>
        <taxon>Burkholderiales</taxon>
        <taxon>Burkholderiaceae</taxon>
        <taxon>Burkholderia</taxon>
        <taxon>pseudomallei group</taxon>
    </lineage>
</organism>
<dbReference type="CDD" id="cd04433">
    <property type="entry name" value="AFD_class_I"/>
    <property type="match status" value="1"/>
</dbReference>
<dbReference type="AlphaFoldDB" id="A0A1B4FZW5"/>
<dbReference type="Gene3D" id="3.40.50.12780">
    <property type="entry name" value="N-terminal domain of ligase-like"/>
    <property type="match status" value="1"/>
</dbReference>
<evidence type="ECO:0000313" key="2">
    <source>
        <dbReference type="EMBL" id="AOJ09209.1"/>
    </source>
</evidence>